<reference evidence="1" key="1">
    <citation type="submission" date="2021-06" db="EMBL/GenBank/DDBJ databases">
        <authorList>
            <person name="Kallberg Y."/>
            <person name="Tangrot J."/>
            <person name="Rosling A."/>
        </authorList>
    </citation>
    <scope>NUCLEOTIDE SEQUENCE</scope>
    <source>
        <strain evidence="1">IL203A</strain>
    </source>
</reference>
<accession>A0ACA9LX38</accession>
<name>A0ACA9LX38_9GLOM</name>
<comment type="caution">
    <text evidence="1">The sequence shown here is derived from an EMBL/GenBank/DDBJ whole genome shotgun (WGS) entry which is preliminary data.</text>
</comment>
<dbReference type="EMBL" id="CAJVPU010006078">
    <property type="protein sequence ID" value="CAG8556298.1"/>
    <property type="molecule type" value="Genomic_DNA"/>
</dbReference>
<keyword evidence="2" id="KW-1185">Reference proteome</keyword>
<evidence type="ECO:0000313" key="2">
    <source>
        <dbReference type="Proteomes" id="UP000789702"/>
    </source>
</evidence>
<organism evidence="1 2">
    <name type="scientific">Dentiscutata heterogama</name>
    <dbReference type="NCBI Taxonomy" id="1316150"/>
    <lineage>
        <taxon>Eukaryota</taxon>
        <taxon>Fungi</taxon>
        <taxon>Fungi incertae sedis</taxon>
        <taxon>Mucoromycota</taxon>
        <taxon>Glomeromycotina</taxon>
        <taxon>Glomeromycetes</taxon>
        <taxon>Diversisporales</taxon>
        <taxon>Gigasporaceae</taxon>
        <taxon>Dentiscutata</taxon>
    </lineage>
</organism>
<protein>
    <submittedName>
        <fullName evidence="1">4665_t:CDS:1</fullName>
    </submittedName>
</protein>
<sequence>MPKATDKEKERVKWMFECDNPTPLAFYRFINPTHKSRAIEKYLNTINSDEEYKQDWEVWMQEKRAAQGHCSIQKTNINVHKKFNSLVESQSVDVKQDEGEADDDQDRERDDQRSQIENGSDAVAVKSAGGKNKIQELFNDMKKCNIYMLCEPFGEKSRMDAGDFFESIVRNTTVEVDIPKDIKKYLSNLLTEEDVENALSSHLTMVTKKKDMKAVKPKPIRHYMSQLWQSKGS</sequence>
<evidence type="ECO:0000313" key="1">
    <source>
        <dbReference type="EMBL" id="CAG8556298.1"/>
    </source>
</evidence>
<proteinExistence type="predicted"/>
<dbReference type="Proteomes" id="UP000789702">
    <property type="component" value="Unassembled WGS sequence"/>
</dbReference>
<gene>
    <name evidence="1" type="ORF">DHETER_LOCUS5449</name>
</gene>